<dbReference type="AlphaFoldDB" id="A0A7S4BZD0"/>
<proteinExistence type="predicted"/>
<accession>A0A7S4BZD0</accession>
<protein>
    <submittedName>
        <fullName evidence="1">Uncharacterized protein</fullName>
    </submittedName>
</protein>
<organism evidence="1">
    <name type="scientific">Chrysotila carterae</name>
    <name type="common">Marine alga</name>
    <name type="synonym">Syracosphaera carterae</name>
    <dbReference type="NCBI Taxonomy" id="13221"/>
    <lineage>
        <taxon>Eukaryota</taxon>
        <taxon>Haptista</taxon>
        <taxon>Haptophyta</taxon>
        <taxon>Prymnesiophyceae</taxon>
        <taxon>Isochrysidales</taxon>
        <taxon>Isochrysidaceae</taxon>
        <taxon>Chrysotila</taxon>
    </lineage>
</organism>
<name>A0A7S4BZD0_CHRCT</name>
<dbReference type="EMBL" id="HBIZ01054245">
    <property type="protein sequence ID" value="CAE0782029.1"/>
    <property type="molecule type" value="Transcribed_RNA"/>
</dbReference>
<sequence length="371" mass="41581">MESLRHLWSFVYDKEDDKYKPTRIWENPNDPNDYLVMASLTSRQCREQEFDSMAAEANIIVGPGGHCQRDSVALVKDMYSNFAGAMRSNVSADRPAQPVLYLDATGPSLRRGITHCEIGSADFTGTTKQSRATLAPLAQNEGSDKAVPLREHLDICLPSYSRLIRLGELEVDGKVLPMQPITSCDMQGTKALYGMCQSSHSVWCMCGKSGTQQHRYPTQAVTTYDEMLDYFEESVGCVVKSFEVMCSLAHFSPGVARGGAFTPFQCPCCDYKPTERAWKADIRKFQLLSDAEQSSHIAQHNEIGQAEHKWKHHHQIVFTPPLVHLGMEHAGVDGLHLIYLNIFKHLFNYTIHQHLLGKHVPCSASCMSVRT</sequence>
<reference evidence="1" key="1">
    <citation type="submission" date="2021-01" db="EMBL/GenBank/DDBJ databases">
        <authorList>
            <person name="Corre E."/>
            <person name="Pelletier E."/>
            <person name="Niang G."/>
            <person name="Scheremetjew M."/>
            <person name="Finn R."/>
            <person name="Kale V."/>
            <person name="Holt S."/>
            <person name="Cochrane G."/>
            <person name="Meng A."/>
            <person name="Brown T."/>
            <person name="Cohen L."/>
        </authorList>
    </citation>
    <scope>NUCLEOTIDE SEQUENCE</scope>
    <source>
        <strain evidence="1">CCMP645</strain>
    </source>
</reference>
<evidence type="ECO:0000313" key="1">
    <source>
        <dbReference type="EMBL" id="CAE0782029.1"/>
    </source>
</evidence>
<gene>
    <name evidence="1" type="ORF">PCAR00345_LOCUS34725</name>
</gene>